<evidence type="ECO:0000313" key="5">
    <source>
        <dbReference type="EMBL" id="KAK5080109.1"/>
    </source>
</evidence>
<evidence type="ECO:0000259" key="4">
    <source>
        <dbReference type="Pfam" id="PF24476"/>
    </source>
</evidence>
<comment type="caution">
    <text evidence="5">The sequence shown here is derived from an EMBL/GenBank/DDBJ whole genome shotgun (WGS) entry which is preliminary data.</text>
</comment>
<feature type="coiled-coil region" evidence="1">
    <location>
        <begin position="90"/>
        <end position="117"/>
    </location>
</feature>
<dbReference type="PANTHER" id="PTHR35186:SF4">
    <property type="entry name" value="PRION-INHIBITION AND PROPAGATION HELO DOMAIN-CONTAINING PROTEIN"/>
    <property type="match status" value="1"/>
</dbReference>
<feature type="region of interest" description="Disordered" evidence="2">
    <location>
        <begin position="267"/>
        <end position="287"/>
    </location>
</feature>
<accession>A0ABR0JZB9</accession>
<evidence type="ECO:0000256" key="2">
    <source>
        <dbReference type="SAM" id="MobiDB-lite"/>
    </source>
</evidence>
<evidence type="ECO:0000256" key="1">
    <source>
        <dbReference type="SAM" id="Coils"/>
    </source>
</evidence>
<dbReference type="EMBL" id="JAVRRG010000157">
    <property type="protein sequence ID" value="KAK5080109.1"/>
    <property type="molecule type" value="Genomic_DNA"/>
</dbReference>
<dbReference type="Proteomes" id="UP001345013">
    <property type="component" value="Unassembled WGS sequence"/>
</dbReference>
<protein>
    <recommendedName>
        <fullName evidence="4">DUF7580 domain-containing protein</fullName>
    </recommendedName>
</protein>
<sequence length="571" mass="64428">METAGVVLAVLPLLINGLTGMAQAAETFHTLRTPGKQIGRYARKLKRELTLYRSTLMELLEGIAKSDDELHEMMLDTESPLWIKYDHALRRRLDQSYESFQDTVEEIEDELTTMIDKLKLKTDDANIQKNDEEFWTKEIRRAKMAFNKEAYQELCNHIRELNDFLSNATQASLRAEVKKSQRGPTGTKYSGRLKRLRDDAKNLHRTVTSEDSWKCACQHRVMLRMRPGLGDADIFPERWRLGVDVPKAPKNSIPVHGRQAPSITNRAGDNATSEMQSGQHARSVSVLQGKTKRSVKWQIPDDSSAISVVQVQMAGIELTNVRIENMCAALGTSQSRDLGFLEAKDGTWRCGVKYKSRERSCHSASNIGQLLQQNSEKGSAACVVFSRRERLAAAATLAFSVLFLDGSWLKTVWTSDDILLVRDADMIIDKFGTENPTDESAFSWLVCSSDGVDPEIEHKCRELKKQRKIAVLFALAMALIELSLGEPLNKLKVDEERCENFVSGNVAAASRLLPRVQDASGFEYSEAVRKCLDCPFDIREPSMDNETFLGVYFDEIARPLMSDYERFIGLK</sequence>
<feature type="chain" id="PRO_5045279164" description="DUF7580 domain-containing protein" evidence="3">
    <location>
        <begin position="25"/>
        <end position="571"/>
    </location>
</feature>
<evidence type="ECO:0000313" key="6">
    <source>
        <dbReference type="Proteomes" id="UP001345013"/>
    </source>
</evidence>
<dbReference type="InterPro" id="IPR056002">
    <property type="entry name" value="DUF7580"/>
</dbReference>
<keyword evidence="6" id="KW-1185">Reference proteome</keyword>
<feature type="signal peptide" evidence="3">
    <location>
        <begin position="1"/>
        <end position="24"/>
    </location>
</feature>
<dbReference type="PANTHER" id="PTHR35186">
    <property type="entry name" value="ANK_REP_REGION DOMAIN-CONTAINING PROTEIN"/>
    <property type="match status" value="1"/>
</dbReference>
<reference evidence="5 6" key="1">
    <citation type="submission" date="2023-08" db="EMBL/GenBank/DDBJ databases">
        <title>Black Yeasts Isolated from many extreme environments.</title>
        <authorList>
            <person name="Coleine C."/>
            <person name="Stajich J.E."/>
            <person name="Selbmann L."/>
        </authorList>
    </citation>
    <scope>NUCLEOTIDE SEQUENCE [LARGE SCALE GENOMIC DNA]</scope>
    <source>
        <strain evidence="5 6">CCFEE 5885</strain>
    </source>
</reference>
<organism evidence="5 6">
    <name type="scientific">Lithohypha guttulata</name>
    <dbReference type="NCBI Taxonomy" id="1690604"/>
    <lineage>
        <taxon>Eukaryota</taxon>
        <taxon>Fungi</taxon>
        <taxon>Dikarya</taxon>
        <taxon>Ascomycota</taxon>
        <taxon>Pezizomycotina</taxon>
        <taxon>Eurotiomycetes</taxon>
        <taxon>Chaetothyriomycetidae</taxon>
        <taxon>Chaetothyriales</taxon>
        <taxon>Trichomeriaceae</taxon>
        <taxon>Lithohypha</taxon>
    </lineage>
</organism>
<evidence type="ECO:0000256" key="3">
    <source>
        <dbReference type="SAM" id="SignalP"/>
    </source>
</evidence>
<keyword evidence="1" id="KW-0175">Coiled coil</keyword>
<gene>
    <name evidence="5" type="ORF">LTR24_008671</name>
</gene>
<dbReference type="Pfam" id="PF24476">
    <property type="entry name" value="DUF7580"/>
    <property type="match status" value="1"/>
</dbReference>
<keyword evidence="3" id="KW-0732">Signal</keyword>
<proteinExistence type="predicted"/>
<name>A0ABR0JZB9_9EURO</name>
<feature type="domain" description="DUF7580" evidence="4">
    <location>
        <begin position="320"/>
        <end position="561"/>
    </location>
</feature>